<dbReference type="EMBL" id="CP062983">
    <property type="protein sequence ID" value="QPC82408.1"/>
    <property type="molecule type" value="Genomic_DNA"/>
</dbReference>
<evidence type="ECO:0000313" key="3">
    <source>
        <dbReference type="Proteomes" id="UP000594468"/>
    </source>
</evidence>
<keyword evidence="1" id="KW-0472">Membrane</keyword>
<dbReference type="Proteomes" id="UP000594468">
    <property type="component" value="Chromosome"/>
</dbReference>
<keyword evidence="1" id="KW-0812">Transmembrane</keyword>
<proteinExistence type="predicted"/>
<dbReference type="AlphaFoldDB" id="A0A7S8IF06"/>
<keyword evidence="1" id="KW-1133">Transmembrane helix</keyword>
<feature type="transmembrane region" description="Helical" evidence="1">
    <location>
        <begin position="25"/>
        <end position="45"/>
    </location>
</feature>
<dbReference type="KEGG" id="pmet:G4Y79_22425"/>
<reference evidence="2 3" key="1">
    <citation type="submission" date="2020-02" db="EMBL/GenBank/DDBJ databases">
        <authorList>
            <person name="Zheng R.K."/>
            <person name="Sun C.M."/>
        </authorList>
    </citation>
    <scope>NUCLEOTIDE SEQUENCE [LARGE SCALE GENOMIC DNA]</scope>
    <source>
        <strain evidence="3">rifampicinis</strain>
    </source>
</reference>
<sequence>MSQNKPKRNLLNALHVIERYHRRRMVFTIHFILSLAIQFTVWANWFTSYAVQGTGFYSTFFSDRITVSVVLTLFLLGHLVVMRLLEAKDRDIMSAIQQYGADEEIIENYYGRLSDNDALNDHDLLSDDTEETAYQVRNQNHQQKIR</sequence>
<evidence type="ECO:0000313" key="2">
    <source>
        <dbReference type="EMBL" id="QPC82408.1"/>
    </source>
</evidence>
<feature type="transmembrane region" description="Helical" evidence="1">
    <location>
        <begin position="65"/>
        <end position="85"/>
    </location>
</feature>
<accession>A0A7S8IF06</accession>
<protein>
    <submittedName>
        <fullName evidence="2">Uncharacterized protein</fullName>
    </submittedName>
</protein>
<organism evidence="2 3">
    <name type="scientific">Phototrophicus methaneseepsis</name>
    <dbReference type="NCBI Taxonomy" id="2710758"/>
    <lineage>
        <taxon>Bacteria</taxon>
        <taxon>Bacillati</taxon>
        <taxon>Chloroflexota</taxon>
        <taxon>Candidatus Thermofontia</taxon>
        <taxon>Phototrophicales</taxon>
        <taxon>Phototrophicaceae</taxon>
        <taxon>Phototrophicus</taxon>
    </lineage>
</organism>
<name>A0A7S8IF06_9CHLR</name>
<gene>
    <name evidence="2" type="ORF">G4Y79_22425</name>
</gene>
<keyword evidence="3" id="KW-1185">Reference proteome</keyword>
<dbReference type="RefSeq" id="WP_195170477.1">
    <property type="nucleotide sequence ID" value="NZ_CP062983.1"/>
</dbReference>
<evidence type="ECO:0000256" key="1">
    <source>
        <dbReference type="SAM" id="Phobius"/>
    </source>
</evidence>